<reference evidence="1" key="2">
    <citation type="submission" date="2020-06" db="EMBL/GenBank/DDBJ databases">
        <title>Helianthus annuus Genome sequencing and assembly Release 2.</title>
        <authorList>
            <person name="Gouzy J."/>
            <person name="Langlade N."/>
            <person name="Munos S."/>
        </authorList>
    </citation>
    <scope>NUCLEOTIDE SEQUENCE</scope>
    <source>
        <tissue evidence="1">Leaves</tissue>
    </source>
</reference>
<sequence>MKAQPISCDTSAIQECKRAVGGRLRQALQVTMAVVDGSNNKSSDTKYIEYVKQPNHKVNKEDPIRTIMFLGSWSHT</sequence>
<reference evidence="1" key="1">
    <citation type="journal article" date="2017" name="Nature">
        <title>The sunflower genome provides insights into oil metabolism, flowering and Asterid evolution.</title>
        <authorList>
            <person name="Badouin H."/>
            <person name="Gouzy J."/>
            <person name="Grassa C.J."/>
            <person name="Murat F."/>
            <person name="Staton S.E."/>
            <person name="Cottret L."/>
            <person name="Lelandais-Briere C."/>
            <person name="Owens G.L."/>
            <person name="Carrere S."/>
            <person name="Mayjonade B."/>
            <person name="Legrand L."/>
            <person name="Gill N."/>
            <person name="Kane N.C."/>
            <person name="Bowers J.E."/>
            <person name="Hubner S."/>
            <person name="Bellec A."/>
            <person name="Berard A."/>
            <person name="Berges H."/>
            <person name="Blanchet N."/>
            <person name="Boniface M.C."/>
            <person name="Brunel D."/>
            <person name="Catrice O."/>
            <person name="Chaidir N."/>
            <person name="Claudel C."/>
            <person name="Donnadieu C."/>
            <person name="Faraut T."/>
            <person name="Fievet G."/>
            <person name="Helmstetter N."/>
            <person name="King M."/>
            <person name="Knapp S.J."/>
            <person name="Lai Z."/>
            <person name="Le Paslier M.C."/>
            <person name="Lippi Y."/>
            <person name="Lorenzon L."/>
            <person name="Mandel J.R."/>
            <person name="Marage G."/>
            <person name="Marchand G."/>
            <person name="Marquand E."/>
            <person name="Bret-Mestries E."/>
            <person name="Morien E."/>
            <person name="Nambeesan S."/>
            <person name="Nguyen T."/>
            <person name="Pegot-Espagnet P."/>
            <person name="Pouilly N."/>
            <person name="Raftis F."/>
            <person name="Sallet E."/>
            <person name="Schiex T."/>
            <person name="Thomas J."/>
            <person name="Vandecasteele C."/>
            <person name="Vares D."/>
            <person name="Vear F."/>
            <person name="Vautrin S."/>
            <person name="Crespi M."/>
            <person name="Mangin B."/>
            <person name="Burke J.M."/>
            <person name="Salse J."/>
            <person name="Munos S."/>
            <person name="Vincourt P."/>
            <person name="Rieseberg L.H."/>
            <person name="Langlade N.B."/>
        </authorList>
    </citation>
    <scope>NUCLEOTIDE SEQUENCE</scope>
    <source>
        <tissue evidence="1">Leaves</tissue>
    </source>
</reference>
<evidence type="ECO:0000313" key="1">
    <source>
        <dbReference type="EMBL" id="KAF5785184.1"/>
    </source>
</evidence>
<dbReference type="EMBL" id="MNCJ02000325">
    <property type="protein sequence ID" value="KAF5785184.1"/>
    <property type="molecule type" value="Genomic_DNA"/>
</dbReference>
<organism evidence="1 2">
    <name type="scientific">Helianthus annuus</name>
    <name type="common">Common sunflower</name>
    <dbReference type="NCBI Taxonomy" id="4232"/>
    <lineage>
        <taxon>Eukaryota</taxon>
        <taxon>Viridiplantae</taxon>
        <taxon>Streptophyta</taxon>
        <taxon>Embryophyta</taxon>
        <taxon>Tracheophyta</taxon>
        <taxon>Spermatophyta</taxon>
        <taxon>Magnoliopsida</taxon>
        <taxon>eudicotyledons</taxon>
        <taxon>Gunneridae</taxon>
        <taxon>Pentapetalae</taxon>
        <taxon>asterids</taxon>
        <taxon>campanulids</taxon>
        <taxon>Asterales</taxon>
        <taxon>Asteraceae</taxon>
        <taxon>Asteroideae</taxon>
        <taxon>Heliantheae alliance</taxon>
        <taxon>Heliantheae</taxon>
        <taxon>Helianthus</taxon>
    </lineage>
</organism>
<dbReference type="Gramene" id="mRNA:HanXRQr2_Chr10g0425581">
    <property type="protein sequence ID" value="CDS:HanXRQr2_Chr10g0425581.1"/>
    <property type="gene ID" value="HanXRQr2_Chr10g0425581"/>
</dbReference>
<dbReference type="Proteomes" id="UP000215914">
    <property type="component" value="Unassembled WGS sequence"/>
</dbReference>
<dbReference type="AlphaFoldDB" id="A0A9K3HUY3"/>
<name>A0A9K3HUY3_HELAN</name>
<evidence type="ECO:0000313" key="2">
    <source>
        <dbReference type="Proteomes" id="UP000215914"/>
    </source>
</evidence>
<accession>A0A9K3HUY3</accession>
<gene>
    <name evidence="1" type="ORF">HanXRQr2_Chr10g0425581</name>
</gene>
<proteinExistence type="predicted"/>
<comment type="caution">
    <text evidence="1">The sequence shown here is derived from an EMBL/GenBank/DDBJ whole genome shotgun (WGS) entry which is preliminary data.</text>
</comment>
<protein>
    <submittedName>
        <fullName evidence="1">Uncharacterized protein</fullName>
    </submittedName>
</protein>
<keyword evidence="2" id="KW-1185">Reference proteome</keyword>